<accession>A0AAX4JVV3</accession>
<gene>
    <name evidence="1" type="ORF">L201_003874</name>
</gene>
<dbReference type="Proteomes" id="UP001355207">
    <property type="component" value="Chromosome 5"/>
</dbReference>
<dbReference type="GeneID" id="91094544"/>
<dbReference type="EMBL" id="CP144102">
    <property type="protein sequence ID" value="WWC88959.1"/>
    <property type="molecule type" value="Genomic_DNA"/>
</dbReference>
<organism evidence="1 2">
    <name type="scientific">Kwoniella dendrophila CBS 6074</name>
    <dbReference type="NCBI Taxonomy" id="1295534"/>
    <lineage>
        <taxon>Eukaryota</taxon>
        <taxon>Fungi</taxon>
        <taxon>Dikarya</taxon>
        <taxon>Basidiomycota</taxon>
        <taxon>Agaricomycotina</taxon>
        <taxon>Tremellomycetes</taxon>
        <taxon>Tremellales</taxon>
        <taxon>Cryptococcaceae</taxon>
        <taxon>Kwoniella</taxon>
    </lineage>
</organism>
<reference evidence="1 2" key="1">
    <citation type="submission" date="2024-01" db="EMBL/GenBank/DDBJ databases">
        <title>Comparative genomics of Cryptococcus and Kwoniella reveals pathogenesis evolution and contrasting modes of karyotype evolution via chromosome fusion or intercentromeric recombination.</title>
        <authorList>
            <person name="Coelho M.A."/>
            <person name="David-Palma M."/>
            <person name="Shea T."/>
            <person name="Bowers K."/>
            <person name="McGinley-Smith S."/>
            <person name="Mohammad A.W."/>
            <person name="Gnirke A."/>
            <person name="Yurkov A.M."/>
            <person name="Nowrousian M."/>
            <person name="Sun S."/>
            <person name="Cuomo C.A."/>
            <person name="Heitman J."/>
        </authorList>
    </citation>
    <scope>NUCLEOTIDE SEQUENCE [LARGE SCALE GENOMIC DNA]</scope>
    <source>
        <strain evidence="1 2">CBS 6074</strain>
    </source>
</reference>
<evidence type="ECO:0000313" key="2">
    <source>
        <dbReference type="Proteomes" id="UP001355207"/>
    </source>
</evidence>
<protein>
    <recommendedName>
        <fullName evidence="3">CCR4-NOT transcription complex subunit 11</fullName>
    </recommendedName>
</protein>
<dbReference type="AlphaFoldDB" id="A0AAX4JVV3"/>
<keyword evidence="2" id="KW-1185">Reference proteome</keyword>
<evidence type="ECO:0008006" key="3">
    <source>
        <dbReference type="Google" id="ProtNLM"/>
    </source>
</evidence>
<dbReference type="RefSeq" id="XP_066075722.1">
    <property type="nucleotide sequence ID" value="XM_066219625.1"/>
</dbReference>
<evidence type="ECO:0000313" key="1">
    <source>
        <dbReference type="EMBL" id="WWC88959.1"/>
    </source>
</evidence>
<name>A0AAX4JVV3_9TREE</name>
<sequence>MVPSLLYHTINLTLYPTNDDDENLLVIRFNESVRISDVQIIPEGVKGLNGIGTTYPLKWSGRLLLNVNPSNPVNALASTIINVIPSENPLNYPINMPIGVTTRMLMLYSPAKKLTLSVYGYYGEQLDSENNVEEVDSRIIIDNISDGISNDNGKEDEKENFEWLYRWSGESPSSLLDLLDDSTPKQISNRAMECLLLLDQVQPIFNLIIQHKSALEYIMKQPLSLREKILSNSQYALHPSISPYLPQEYPLKCLVQASSSEKHTAAWKNLSLGLGPLLVLQDVEEDELLNIEKGEEKSNLIKLIELSENHIKFNSNDDDNSRRCMERILDILNRPFESTILNDYLSSKLPRLIVNAIVVGGSKRELQIPFSHSQEVVRNLVLLRSEIINGQSTRSICDEMARKYVDQLNEDDPLRKVFGTSGYLVPDLTQRDNIQLEKDEDKRRFERLSNSINQINYNDSNNLNKSYYSSSSLIHSATQSEILSIISPELVNSLSTSKEPSFGIKSIIQLNDYLDSQNTKNFAGKIYTLHEFRKDRNQLQGQNQNDISSSSNLGLNINYTPSGNVGMGMGMGMGMGNMGGLGINSSSNFGGRAASRHVDSWTK</sequence>
<proteinExistence type="predicted"/>